<keyword evidence="2" id="KW-0285">Flavoprotein</keyword>
<evidence type="ECO:0000256" key="2">
    <source>
        <dbReference type="ARBA" id="ARBA00022630"/>
    </source>
</evidence>
<feature type="domain" description="Flavodoxin-like" evidence="5">
    <location>
        <begin position="4"/>
        <end position="179"/>
    </location>
</feature>
<evidence type="ECO:0000313" key="6">
    <source>
        <dbReference type="EMBL" id="PRY91745.1"/>
    </source>
</evidence>
<name>A0A2T0WYM1_9RHOB</name>
<dbReference type="OrthoDB" id="9801479at2"/>
<dbReference type="InterPro" id="IPR008254">
    <property type="entry name" value="Flavodoxin/NO_synth"/>
</dbReference>
<gene>
    <name evidence="6" type="ORF">CLV74_103334</name>
</gene>
<dbReference type="AlphaFoldDB" id="A0A2T0WYM1"/>
<sequence>MTTIEIVFTSGYGHTIKQAQAIAAGAGNTARLWQIDENGDLPEDGWQALDHAGAIIFGSPTYMGAPMWQFKRFADASSKRWMTQSWSDKLMGGFTNSASTNGDKGTTMLYLATLAAQHGGLWVSLGQMPANAMDSTPQDTNWNGGSLGPLATSPSDSSPDQGPREGDLTSARAYGARIARLLS</sequence>
<evidence type="ECO:0000259" key="5">
    <source>
        <dbReference type="PROSITE" id="PS50902"/>
    </source>
</evidence>
<dbReference type="Proteomes" id="UP000238392">
    <property type="component" value="Unassembled WGS sequence"/>
</dbReference>
<dbReference type="PANTHER" id="PTHR30546:SF23">
    <property type="entry name" value="FLAVOPROTEIN-LIKE PROTEIN YCP4-RELATED"/>
    <property type="match status" value="1"/>
</dbReference>
<dbReference type="RefSeq" id="WP_106263408.1">
    <property type="nucleotide sequence ID" value="NZ_PVTQ01000003.1"/>
</dbReference>
<dbReference type="SUPFAM" id="SSF52218">
    <property type="entry name" value="Flavoproteins"/>
    <property type="match status" value="1"/>
</dbReference>
<dbReference type="GO" id="GO:0010181">
    <property type="term" value="F:FMN binding"/>
    <property type="evidence" value="ECO:0007669"/>
    <property type="project" value="InterPro"/>
</dbReference>
<keyword evidence="7" id="KW-1185">Reference proteome</keyword>
<evidence type="ECO:0000256" key="3">
    <source>
        <dbReference type="ARBA" id="ARBA00022643"/>
    </source>
</evidence>
<dbReference type="GO" id="GO:0009055">
    <property type="term" value="F:electron transfer activity"/>
    <property type="evidence" value="ECO:0007669"/>
    <property type="project" value="InterPro"/>
</dbReference>
<reference evidence="6 7" key="1">
    <citation type="submission" date="2018-03" db="EMBL/GenBank/DDBJ databases">
        <title>Genomic Encyclopedia of Archaeal and Bacterial Type Strains, Phase II (KMG-II): from individual species to whole genera.</title>
        <authorList>
            <person name="Goeker M."/>
        </authorList>
    </citation>
    <scope>NUCLEOTIDE SEQUENCE [LARGE SCALE GENOMIC DNA]</scope>
    <source>
        <strain evidence="6 7">DSM 100212</strain>
    </source>
</reference>
<dbReference type="EMBL" id="PVTQ01000003">
    <property type="protein sequence ID" value="PRY91745.1"/>
    <property type="molecule type" value="Genomic_DNA"/>
</dbReference>
<accession>A0A2T0WYM1</accession>
<organism evidence="6 7">
    <name type="scientific">Donghicola tyrosinivorans</name>
    <dbReference type="NCBI Taxonomy" id="1652492"/>
    <lineage>
        <taxon>Bacteria</taxon>
        <taxon>Pseudomonadati</taxon>
        <taxon>Pseudomonadota</taxon>
        <taxon>Alphaproteobacteria</taxon>
        <taxon>Rhodobacterales</taxon>
        <taxon>Roseobacteraceae</taxon>
        <taxon>Donghicola</taxon>
    </lineage>
</organism>
<protein>
    <submittedName>
        <fullName evidence="6">Multimeric flavodoxin WrbA</fullName>
    </submittedName>
</protein>
<feature type="region of interest" description="Disordered" evidence="4">
    <location>
        <begin position="132"/>
        <end position="172"/>
    </location>
</feature>
<feature type="compositionally biased region" description="Polar residues" evidence="4">
    <location>
        <begin position="133"/>
        <end position="144"/>
    </location>
</feature>
<evidence type="ECO:0000256" key="1">
    <source>
        <dbReference type="ARBA" id="ARBA00001917"/>
    </source>
</evidence>
<comment type="caution">
    <text evidence="6">The sequence shown here is derived from an EMBL/GenBank/DDBJ whole genome shotgun (WGS) entry which is preliminary data.</text>
</comment>
<dbReference type="PROSITE" id="PS50902">
    <property type="entry name" value="FLAVODOXIN_LIKE"/>
    <property type="match status" value="1"/>
</dbReference>
<dbReference type="Gene3D" id="3.40.50.360">
    <property type="match status" value="1"/>
</dbReference>
<keyword evidence="3" id="KW-0288">FMN</keyword>
<dbReference type="GO" id="GO:0003955">
    <property type="term" value="F:NAD(P)H dehydrogenase (quinone) activity"/>
    <property type="evidence" value="ECO:0007669"/>
    <property type="project" value="TreeGrafter"/>
</dbReference>
<dbReference type="InterPro" id="IPR001226">
    <property type="entry name" value="Flavodoxin_CS"/>
</dbReference>
<comment type="cofactor">
    <cofactor evidence="1">
        <name>FMN</name>
        <dbReference type="ChEBI" id="CHEBI:58210"/>
    </cofactor>
</comment>
<proteinExistence type="predicted"/>
<dbReference type="GO" id="GO:0016020">
    <property type="term" value="C:membrane"/>
    <property type="evidence" value="ECO:0007669"/>
    <property type="project" value="TreeGrafter"/>
</dbReference>
<dbReference type="PROSITE" id="PS00201">
    <property type="entry name" value="FLAVODOXIN"/>
    <property type="match status" value="1"/>
</dbReference>
<dbReference type="InterPro" id="IPR029039">
    <property type="entry name" value="Flavoprotein-like_sf"/>
</dbReference>
<dbReference type="PANTHER" id="PTHR30546">
    <property type="entry name" value="FLAVODOXIN-RELATED PROTEIN WRBA-RELATED"/>
    <property type="match status" value="1"/>
</dbReference>
<evidence type="ECO:0000313" key="7">
    <source>
        <dbReference type="Proteomes" id="UP000238392"/>
    </source>
</evidence>
<evidence type="ECO:0000256" key="4">
    <source>
        <dbReference type="SAM" id="MobiDB-lite"/>
    </source>
</evidence>